<dbReference type="InParanoid" id="A0A067PUS7"/>
<dbReference type="AlphaFoldDB" id="A0A067PUS7"/>
<name>A0A067PUS7_9AGAM</name>
<reference evidence="2" key="1">
    <citation type="journal article" date="2014" name="Proc. Natl. Acad. Sci. U.S.A.">
        <title>Extensive sampling of basidiomycete genomes demonstrates inadequacy of the white-rot/brown-rot paradigm for wood decay fungi.</title>
        <authorList>
            <person name="Riley R."/>
            <person name="Salamov A.A."/>
            <person name="Brown D.W."/>
            <person name="Nagy L.G."/>
            <person name="Floudas D."/>
            <person name="Held B.W."/>
            <person name="Levasseur A."/>
            <person name="Lombard V."/>
            <person name="Morin E."/>
            <person name="Otillar R."/>
            <person name="Lindquist E.A."/>
            <person name="Sun H."/>
            <person name="LaButti K.M."/>
            <person name="Schmutz J."/>
            <person name="Jabbour D."/>
            <person name="Luo H."/>
            <person name="Baker S.E."/>
            <person name="Pisabarro A.G."/>
            <person name="Walton J.D."/>
            <person name="Blanchette R.A."/>
            <person name="Henrissat B."/>
            <person name="Martin F."/>
            <person name="Cullen D."/>
            <person name="Hibbett D.S."/>
            <person name="Grigoriev I.V."/>
        </authorList>
    </citation>
    <scope>NUCLEOTIDE SEQUENCE [LARGE SCALE GENOMIC DNA]</scope>
    <source>
        <strain evidence="2">MUCL 33604</strain>
    </source>
</reference>
<keyword evidence="2" id="KW-1185">Reference proteome</keyword>
<evidence type="ECO:0000313" key="1">
    <source>
        <dbReference type="EMBL" id="KDQ58578.1"/>
    </source>
</evidence>
<proteinExistence type="predicted"/>
<dbReference type="HOGENOM" id="CLU_1678176_0_0_1"/>
<accession>A0A067PUS7</accession>
<dbReference type="Proteomes" id="UP000027265">
    <property type="component" value="Unassembled WGS sequence"/>
</dbReference>
<protein>
    <submittedName>
        <fullName evidence="1">Uncharacterized protein</fullName>
    </submittedName>
</protein>
<evidence type="ECO:0000313" key="2">
    <source>
        <dbReference type="Proteomes" id="UP000027265"/>
    </source>
</evidence>
<dbReference type="OrthoDB" id="3051218at2759"/>
<gene>
    <name evidence="1" type="ORF">JAAARDRAFT_193129</name>
</gene>
<organism evidence="1 2">
    <name type="scientific">Jaapia argillacea MUCL 33604</name>
    <dbReference type="NCBI Taxonomy" id="933084"/>
    <lineage>
        <taxon>Eukaryota</taxon>
        <taxon>Fungi</taxon>
        <taxon>Dikarya</taxon>
        <taxon>Basidiomycota</taxon>
        <taxon>Agaricomycotina</taxon>
        <taxon>Agaricomycetes</taxon>
        <taxon>Agaricomycetidae</taxon>
        <taxon>Jaapiales</taxon>
        <taxon>Jaapiaceae</taxon>
        <taxon>Jaapia</taxon>
    </lineage>
</organism>
<dbReference type="EMBL" id="KL197717">
    <property type="protein sequence ID" value="KDQ58578.1"/>
    <property type="molecule type" value="Genomic_DNA"/>
</dbReference>
<sequence length="157" mass="17709">MTIAPRKKDVLATCLSNLESIIFGEFHASFLNSMTDLSLPSLKEVNFDHLGYVPGRKENLVPFLTKHGGKLRTVLLCIDHDVPVFDLCPNITRFEYTDQDKIPNPSRFNCKVDHNALTKVIISCFNASDSPSNTRGWSQFFDALDLSRFPSLCEIQT</sequence>